<dbReference type="SMART" id="SM00355">
    <property type="entry name" value="ZnF_C2H2"/>
    <property type="match status" value="3"/>
</dbReference>
<protein>
    <recommendedName>
        <fullName evidence="3">C2H2-type domain-containing protein</fullName>
    </recommendedName>
</protein>
<dbReference type="PANTHER" id="PTHR47591:SF1">
    <property type="entry name" value="ZINC FINGER PROTEIN ZAT2-RELATED"/>
    <property type="match status" value="1"/>
</dbReference>
<dbReference type="GO" id="GO:0008270">
    <property type="term" value="F:zinc ion binding"/>
    <property type="evidence" value="ECO:0007669"/>
    <property type="project" value="UniProtKB-KW"/>
</dbReference>
<feature type="compositionally biased region" description="Low complexity" evidence="2">
    <location>
        <begin position="60"/>
        <end position="69"/>
    </location>
</feature>
<evidence type="ECO:0000256" key="1">
    <source>
        <dbReference type="PROSITE-ProRule" id="PRU00042"/>
    </source>
</evidence>
<comment type="caution">
    <text evidence="4">The sequence shown here is derived from an EMBL/GenBank/DDBJ whole genome shotgun (WGS) entry which is preliminary data.</text>
</comment>
<dbReference type="InterPro" id="IPR013087">
    <property type="entry name" value="Znf_C2H2_type"/>
</dbReference>
<feature type="compositionally biased region" description="Low complexity" evidence="2">
    <location>
        <begin position="11"/>
        <end position="20"/>
    </location>
</feature>
<dbReference type="EMBL" id="JBBNAE010000007">
    <property type="protein sequence ID" value="KAK9109421.1"/>
    <property type="molecule type" value="Genomic_DNA"/>
</dbReference>
<evidence type="ECO:0000256" key="2">
    <source>
        <dbReference type="SAM" id="MobiDB-lite"/>
    </source>
</evidence>
<proteinExistence type="predicted"/>
<keyword evidence="1" id="KW-0863">Zinc-finger</keyword>
<gene>
    <name evidence="4" type="ORF">Sjap_017481</name>
</gene>
<dbReference type="Pfam" id="PF13912">
    <property type="entry name" value="zf-C2H2_6"/>
    <property type="match status" value="3"/>
</dbReference>
<dbReference type="AlphaFoldDB" id="A0AAP0NM13"/>
<dbReference type="PANTHER" id="PTHR47591">
    <property type="entry name" value="ZINC FINGER PROTEIN ZAT2-RELATED"/>
    <property type="match status" value="1"/>
</dbReference>
<dbReference type="SUPFAM" id="SSF57667">
    <property type="entry name" value="beta-beta-alpha zinc fingers"/>
    <property type="match status" value="1"/>
</dbReference>
<feature type="compositionally biased region" description="Low complexity" evidence="2">
    <location>
        <begin position="349"/>
        <end position="365"/>
    </location>
</feature>
<feature type="domain" description="C2H2-type" evidence="3">
    <location>
        <begin position="88"/>
        <end position="115"/>
    </location>
</feature>
<feature type="region of interest" description="Disordered" evidence="2">
    <location>
        <begin position="329"/>
        <end position="365"/>
    </location>
</feature>
<organism evidence="4 5">
    <name type="scientific">Stephania japonica</name>
    <dbReference type="NCBI Taxonomy" id="461633"/>
    <lineage>
        <taxon>Eukaryota</taxon>
        <taxon>Viridiplantae</taxon>
        <taxon>Streptophyta</taxon>
        <taxon>Embryophyta</taxon>
        <taxon>Tracheophyta</taxon>
        <taxon>Spermatophyta</taxon>
        <taxon>Magnoliopsida</taxon>
        <taxon>Ranunculales</taxon>
        <taxon>Menispermaceae</taxon>
        <taxon>Menispermoideae</taxon>
        <taxon>Cissampelideae</taxon>
        <taxon>Stephania</taxon>
    </lineage>
</organism>
<dbReference type="PROSITE" id="PS50157">
    <property type="entry name" value="ZINC_FINGER_C2H2_2"/>
    <property type="match status" value="3"/>
</dbReference>
<evidence type="ECO:0000313" key="4">
    <source>
        <dbReference type="EMBL" id="KAK9109421.1"/>
    </source>
</evidence>
<feature type="region of interest" description="Disordered" evidence="2">
    <location>
        <begin position="1"/>
        <end position="88"/>
    </location>
</feature>
<evidence type="ECO:0000313" key="5">
    <source>
        <dbReference type="Proteomes" id="UP001417504"/>
    </source>
</evidence>
<dbReference type="Proteomes" id="UP001417504">
    <property type="component" value="Unassembled WGS sequence"/>
</dbReference>
<feature type="region of interest" description="Disordered" evidence="2">
    <location>
        <begin position="113"/>
        <end position="133"/>
    </location>
</feature>
<keyword evidence="1" id="KW-0479">Metal-binding</keyword>
<keyword evidence="5" id="KW-1185">Reference proteome</keyword>
<sequence>MNNEDSKVDHSSPNSSSSSPLKHHHHQQQQQQDSRQTDFTSLESHKKKMRTKAIRIGGASSTTSSSCEPSKPPKTVRKPEPNAPKITPPCTECGRRFWSLKALFGHMRCHPERQWRGINPPPNLPRPSSSSSSENAAAAVVVRVTSMFTEEDHEVAESLLLLASGTGDATNITNNTSADHHHHLVASEFGSSSINFGGVFECSSCKKVFGSHQALGGHRASHKNVKGCFAIARTDQCEESNLGAPSDYHHQQQHYHHNFSGDPNKFIMKESSTSLDLGNINNHHQCSICFRVFSSGQALGGHKRCHWEKGEESSSSQLAFAAASGNRSWDLNLPAPVEMSSGGDHKEQGSSSSSSDLDLGLSLGI</sequence>
<feature type="domain" description="C2H2-type" evidence="3">
    <location>
        <begin position="200"/>
        <end position="227"/>
    </location>
</feature>
<evidence type="ECO:0000259" key="3">
    <source>
        <dbReference type="PROSITE" id="PS50157"/>
    </source>
</evidence>
<reference evidence="4 5" key="1">
    <citation type="submission" date="2024-01" db="EMBL/GenBank/DDBJ databases">
        <title>Genome assemblies of Stephania.</title>
        <authorList>
            <person name="Yang L."/>
        </authorList>
    </citation>
    <scope>NUCLEOTIDE SEQUENCE [LARGE SCALE GENOMIC DNA]</scope>
    <source>
        <strain evidence="4">QJT</strain>
        <tissue evidence="4">Leaf</tissue>
    </source>
</reference>
<accession>A0AAP0NM13</accession>
<name>A0AAP0NM13_9MAGN</name>
<feature type="domain" description="C2H2-type" evidence="3">
    <location>
        <begin position="284"/>
        <end position="311"/>
    </location>
</feature>
<feature type="compositionally biased region" description="Basic and acidic residues" evidence="2">
    <location>
        <begin position="1"/>
        <end position="10"/>
    </location>
</feature>
<dbReference type="PROSITE" id="PS00028">
    <property type="entry name" value="ZINC_FINGER_C2H2_1"/>
    <property type="match status" value="3"/>
</dbReference>
<keyword evidence="1" id="KW-0862">Zinc</keyword>
<dbReference type="InterPro" id="IPR036236">
    <property type="entry name" value="Znf_C2H2_sf"/>
</dbReference>